<dbReference type="AlphaFoldDB" id="A0A0C3QKJ5"/>
<gene>
    <name evidence="2" type="ORF">M407DRAFT_4105</name>
</gene>
<evidence type="ECO:0000313" key="2">
    <source>
        <dbReference type="EMBL" id="KIO33055.1"/>
    </source>
</evidence>
<proteinExistence type="predicted"/>
<accession>A0A0C3QKJ5</accession>
<sequence length="154" mass="16648">MSSNKLNLGKALALPTGLSRPSSRTSQAAQAPIQSQSKWEKIAETHAAIVSVLETTHWPRKSEDSVKSLITVIEQVPIAKGPSQDDLIHQPANVDQLASVLQTVKTKLDAAASRHGASTKPSAFFHRSETCNQVLNTCRQDIADALRTLHDAYA</sequence>
<feature type="compositionally biased region" description="Low complexity" evidence="1">
    <location>
        <begin position="26"/>
        <end position="36"/>
    </location>
</feature>
<organism evidence="2 3">
    <name type="scientific">Tulasnella calospora MUT 4182</name>
    <dbReference type="NCBI Taxonomy" id="1051891"/>
    <lineage>
        <taxon>Eukaryota</taxon>
        <taxon>Fungi</taxon>
        <taxon>Dikarya</taxon>
        <taxon>Basidiomycota</taxon>
        <taxon>Agaricomycotina</taxon>
        <taxon>Agaricomycetes</taxon>
        <taxon>Cantharellales</taxon>
        <taxon>Tulasnellaceae</taxon>
        <taxon>Tulasnella</taxon>
    </lineage>
</organism>
<reference evidence="2 3" key="1">
    <citation type="submission" date="2014-04" db="EMBL/GenBank/DDBJ databases">
        <authorList>
            <consortium name="DOE Joint Genome Institute"/>
            <person name="Kuo A."/>
            <person name="Girlanda M."/>
            <person name="Perotto S."/>
            <person name="Kohler A."/>
            <person name="Nagy L.G."/>
            <person name="Floudas D."/>
            <person name="Copeland A."/>
            <person name="Barry K.W."/>
            <person name="Cichocki N."/>
            <person name="Veneault-Fourrey C."/>
            <person name="LaButti K."/>
            <person name="Lindquist E.A."/>
            <person name="Lipzen A."/>
            <person name="Lundell T."/>
            <person name="Morin E."/>
            <person name="Murat C."/>
            <person name="Sun H."/>
            <person name="Tunlid A."/>
            <person name="Henrissat B."/>
            <person name="Grigoriev I.V."/>
            <person name="Hibbett D.S."/>
            <person name="Martin F."/>
            <person name="Nordberg H.P."/>
            <person name="Cantor M.N."/>
            <person name="Hua S.X."/>
        </authorList>
    </citation>
    <scope>NUCLEOTIDE SEQUENCE [LARGE SCALE GENOMIC DNA]</scope>
    <source>
        <strain evidence="2 3">MUT 4182</strain>
    </source>
</reference>
<name>A0A0C3QKJ5_9AGAM</name>
<dbReference type="OrthoDB" id="3294281at2759"/>
<feature type="region of interest" description="Disordered" evidence="1">
    <location>
        <begin position="1"/>
        <end position="36"/>
    </location>
</feature>
<keyword evidence="3" id="KW-1185">Reference proteome</keyword>
<protein>
    <submittedName>
        <fullName evidence="2">Uncharacterized protein</fullName>
    </submittedName>
</protein>
<dbReference type="EMBL" id="KN822950">
    <property type="protein sequence ID" value="KIO33055.1"/>
    <property type="molecule type" value="Genomic_DNA"/>
</dbReference>
<dbReference type="Proteomes" id="UP000054248">
    <property type="component" value="Unassembled WGS sequence"/>
</dbReference>
<evidence type="ECO:0000313" key="3">
    <source>
        <dbReference type="Proteomes" id="UP000054248"/>
    </source>
</evidence>
<reference evidence="3" key="2">
    <citation type="submission" date="2015-01" db="EMBL/GenBank/DDBJ databases">
        <title>Evolutionary Origins and Diversification of the Mycorrhizal Mutualists.</title>
        <authorList>
            <consortium name="DOE Joint Genome Institute"/>
            <consortium name="Mycorrhizal Genomics Consortium"/>
            <person name="Kohler A."/>
            <person name="Kuo A."/>
            <person name="Nagy L.G."/>
            <person name="Floudas D."/>
            <person name="Copeland A."/>
            <person name="Barry K.W."/>
            <person name="Cichocki N."/>
            <person name="Veneault-Fourrey C."/>
            <person name="LaButti K."/>
            <person name="Lindquist E.A."/>
            <person name="Lipzen A."/>
            <person name="Lundell T."/>
            <person name="Morin E."/>
            <person name="Murat C."/>
            <person name="Riley R."/>
            <person name="Ohm R."/>
            <person name="Sun H."/>
            <person name="Tunlid A."/>
            <person name="Henrissat B."/>
            <person name="Grigoriev I.V."/>
            <person name="Hibbett D.S."/>
            <person name="Martin F."/>
        </authorList>
    </citation>
    <scope>NUCLEOTIDE SEQUENCE [LARGE SCALE GENOMIC DNA]</scope>
    <source>
        <strain evidence="3">MUT 4182</strain>
    </source>
</reference>
<dbReference type="HOGENOM" id="CLU_1705564_0_0_1"/>
<evidence type="ECO:0000256" key="1">
    <source>
        <dbReference type="SAM" id="MobiDB-lite"/>
    </source>
</evidence>